<dbReference type="InterPro" id="IPR002970">
    <property type="entry name" value="Tick_his-bd"/>
</dbReference>
<proteinExistence type="evidence at protein level"/>
<dbReference type="EMBL" id="DS939571">
    <property type="protein sequence ID" value="EEC18282.1"/>
    <property type="molecule type" value="Genomic_DNA"/>
</dbReference>
<protein>
    <recommendedName>
        <fullName evidence="6">Salivary lipocalin</fullName>
    </recommendedName>
</protein>
<dbReference type="EMBL" id="ABJB010666032">
    <property type="status" value="NOT_ANNOTATED_CDS"/>
    <property type="molecule type" value="Genomic_DNA"/>
</dbReference>
<evidence type="ECO:0000313" key="3">
    <source>
        <dbReference type="EnsemblMetazoa" id="ISCW014017-PA"/>
    </source>
</evidence>
<dbReference type="HOGENOM" id="CLU_115566_0_0_1"/>
<accession>B7QHG0</accession>
<name>B7QHG0_IXOSC</name>
<feature type="chain" id="PRO_5014568346" description="Salivary lipocalin" evidence="1">
    <location>
        <begin position="20"/>
        <end position="190"/>
    </location>
</feature>
<evidence type="ECO:0000313" key="4">
    <source>
        <dbReference type="Proteomes" id="UP000001555"/>
    </source>
</evidence>
<reference evidence="3" key="2">
    <citation type="submission" date="2020-05" db="UniProtKB">
        <authorList>
            <consortium name="EnsemblMetazoa"/>
        </authorList>
    </citation>
    <scope>IDENTIFICATION</scope>
    <source>
        <strain evidence="3">wikel</strain>
    </source>
</reference>
<evidence type="ECO:0007829" key="5">
    <source>
        <dbReference type="PeptideAtlas" id="B7QHG0"/>
    </source>
</evidence>
<keyword evidence="4" id="KW-1185">Reference proteome</keyword>
<evidence type="ECO:0000256" key="1">
    <source>
        <dbReference type="SAM" id="SignalP"/>
    </source>
</evidence>
<dbReference type="Pfam" id="PF02098">
    <property type="entry name" value="His_binding"/>
    <property type="match status" value="1"/>
</dbReference>
<dbReference type="VEuPathDB" id="VectorBase:ISCI014017"/>
<gene>
    <name evidence="2" type="ORF">IscW_ISCW014017</name>
</gene>
<dbReference type="GO" id="GO:0043176">
    <property type="term" value="F:amine binding"/>
    <property type="evidence" value="ECO:0007669"/>
    <property type="project" value="InterPro"/>
</dbReference>
<reference evidence="2 4" key="1">
    <citation type="submission" date="2008-03" db="EMBL/GenBank/DDBJ databases">
        <title>Annotation of Ixodes scapularis.</title>
        <authorList>
            <consortium name="Ixodes scapularis Genome Project Consortium"/>
            <person name="Caler E."/>
            <person name="Hannick L.I."/>
            <person name="Bidwell S."/>
            <person name="Joardar V."/>
            <person name="Thiagarajan M."/>
            <person name="Amedeo P."/>
            <person name="Galinsky K.J."/>
            <person name="Schobel S."/>
            <person name="Inman J."/>
            <person name="Hostetler J."/>
            <person name="Miller J."/>
            <person name="Hammond M."/>
            <person name="Megy K."/>
            <person name="Lawson D."/>
            <person name="Kodira C."/>
            <person name="Sutton G."/>
            <person name="Meyer J."/>
            <person name="Hill C.A."/>
            <person name="Birren B."/>
            <person name="Nene V."/>
            <person name="Collins F."/>
            <person name="Alarcon-Chaidez F."/>
            <person name="Wikel S."/>
            <person name="Strausberg R."/>
        </authorList>
    </citation>
    <scope>NUCLEOTIDE SEQUENCE [LARGE SCALE GENOMIC DNA]</scope>
    <source>
        <strain evidence="4">Wikel</strain>
        <strain evidence="2">Wikel colony</strain>
    </source>
</reference>
<dbReference type="InParanoid" id="B7QHG0"/>
<dbReference type="EMBL" id="ABJB010728800">
    <property type="status" value="NOT_ANNOTATED_CDS"/>
    <property type="molecule type" value="Genomic_DNA"/>
</dbReference>
<dbReference type="GO" id="GO:0030682">
    <property type="term" value="P:symbiont-mediated perturbation of host defenses"/>
    <property type="evidence" value="ECO:0007669"/>
    <property type="project" value="InterPro"/>
</dbReference>
<dbReference type="PaxDb" id="6945-B7QHG0"/>
<dbReference type="Proteomes" id="UP000001555">
    <property type="component" value="Unassembled WGS sequence"/>
</dbReference>
<dbReference type="InterPro" id="IPR012674">
    <property type="entry name" value="Calycin"/>
</dbReference>
<sequence>MSFALLAVAALLVLHGAYASTSYPEQNPALQEYQNESPCFPLEETWYVAYRNYETDPYFGGSAKCVRFSETDPGQNGAYPVILEYDPSFSADLTVTLSSSPGYTLKNILNFQPQGQDVSVPAYSAYKDVKNCDVLRMTYAGENACALLVPKSKLGHHEVCLKASDDPDTQVKAVEWAYAVRDLHGLNIAY</sequence>
<dbReference type="SUPFAM" id="SSF50814">
    <property type="entry name" value="Lipocalins"/>
    <property type="match status" value="1"/>
</dbReference>
<dbReference type="EnsemblMetazoa" id="ISCW014017-RA">
    <property type="protein sequence ID" value="ISCW014017-PA"/>
    <property type="gene ID" value="ISCW014017"/>
</dbReference>
<feature type="signal peptide" evidence="1">
    <location>
        <begin position="1"/>
        <end position="19"/>
    </location>
</feature>
<dbReference type="EMBL" id="ABJB011131965">
    <property type="status" value="NOT_ANNOTATED_CDS"/>
    <property type="molecule type" value="Genomic_DNA"/>
</dbReference>
<organism>
    <name type="scientific">Ixodes scapularis</name>
    <name type="common">Black-legged tick</name>
    <name type="synonym">Deer tick</name>
    <dbReference type="NCBI Taxonomy" id="6945"/>
    <lineage>
        <taxon>Eukaryota</taxon>
        <taxon>Metazoa</taxon>
        <taxon>Ecdysozoa</taxon>
        <taxon>Arthropoda</taxon>
        <taxon>Chelicerata</taxon>
        <taxon>Arachnida</taxon>
        <taxon>Acari</taxon>
        <taxon>Parasitiformes</taxon>
        <taxon>Ixodida</taxon>
        <taxon>Ixodoidea</taxon>
        <taxon>Ixodidae</taxon>
        <taxon>Ixodinae</taxon>
        <taxon>Ixodes</taxon>
    </lineage>
</organism>
<keyword evidence="1" id="KW-0732">Signal</keyword>
<dbReference type="Gene3D" id="2.40.128.20">
    <property type="match status" value="1"/>
</dbReference>
<dbReference type="VEuPathDB" id="VectorBase:ISCP_037033"/>
<dbReference type="VEuPathDB" id="VectorBase:ISCW014017"/>
<evidence type="ECO:0000313" key="2">
    <source>
        <dbReference type="EMBL" id="EEC18282.1"/>
    </source>
</evidence>
<dbReference type="OrthoDB" id="6495916at2759"/>
<evidence type="ECO:0008006" key="6">
    <source>
        <dbReference type="Google" id="ProtNLM"/>
    </source>
</evidence>
<dbReference type="AlphaFoldDB" id="B7QHG0"/>
<keyword evidence="5" id="KW-1267">Proteomics identification</keyword>